<dbReference type="RefSeq" id="WP_271340334.1">
    <property type="nucleotide sequence ID" value="NZ_JAQKAB010000004.1"/>
</dbReference>
<keyword evidence="1" id="KW-0119">Carbohydrate metabolism</keyword>
<dbReference type="Proteomes" id="UP001211894">
    <property type="component" value="Unassembled WGS sequence"/>
</dbReference>
<protein>
    <recommendedName>
        <fullName evidence="1">Fructosamine deglycase</fullName>
        <ecNumber evidence="1">3.5.-.-</ecNumber>
    </recommendedName>
</protein>
<comment type="function">
    <text evidence="1">Catalyzes the conversion of a range of fructosamine 6-phosphates to glucose 6-phosphate and a free amino acid.</text>
</comment>
<keyword evidence="4" id="KW-1185">Reference proteome</keyword>
<evidence type="ECO:0000313" key="4">
    <source>
        <dbReference type="Proteomes" id="UP001211894"/>
    </source>
</evidence>
<name>A0ABT4X2L5_9BACI</name>
<organism evidence="3 4">
    <name type="scientific">Bacillus changyiensis</name>
    <dbReference type="NCBI Taxonomy" id="3004103"/>
    <lineage>
        <taxon>Bacteria</taxon>
        <taxon>Bacillati</taxon>
        <taxon>Bacillota</taxon>
        <taxon>Bacilli</taxon>
        <taxon>Bacillales</taxon>
        <taxon>Bacillaceae</taxon>
        <taxon>Bacillus</taxon>
    </lineage>
</organism>
<evidence type="ECO:0000256" key="1">
    <source>
        <dbReference type="PIRNR" id="PIRNR009290"/>
    </source>
</evidence>
<evidence type="ECO:0000259" key="2">
    <source>
        <dbReference type="PROSITE" id="PS51464"/>
    </source>
</evidence>
<dbReference type="PIRSF" id="PIRSF009290">
    <property type="entry name" value="FrlB"/>
    <property type="match status" value="1"/>
</dbReference>
<dbReference type="InterPro" id="IPR046348">
    <property type="entry name" value="SIS_dom_sf"/>
</dbReference>
<accession>A0ABT4X2L5</accession>
<dbReference type="EC" id="3.5.-.-" evidence="1"/>
<evidence type="ECO:0000313" key="3">
    <source>
        <dbReference type="EMBL" id="MDA7026476.1"/>
    </source>
</evidence>
<feature type="domain" description="SIS" evidence="2">
    <location>
        <begin position="26"/>
        <end position="160"/>
    </location>
</feature>
<proteinExistence type="predicted"/>
<reference evidence="3 4" key="1">
    <citation type="submission" date="2023-01" db="EMBL/GenBank/DDBJ databases">
        <title>Bacillus changyiensis sp. nov., isolated from a coastal deposit.</title>
        <authorList>
            <person name="Xiao G."/>
            <person name="Lai Q."/>
            <person name="Hu Z."/>
            <person name="Shao Z."/>
        </authorList>
    </citation>
    <scope>NUCLEOTIDE SEQUENCE [LARGE SCALE GENOMIC DNA]</scope>
    <source>
        <strain evidence="3 4">CLL-7-23</strain>
    </source>
</reference>
<dbReference type="Pfam" id="PF01380">
    <property type="entry name" value="SIS"/>
    <property type="match status" value="1"/>
</dbReference>
<keyword evidence="1" id="KW-0378">Hydrolase</keyword>
<dbReference type="PANTHER" id="PTHR10937:SF14">
    <property type="entry name" value="FRUCTOSELYSINE 6-PHOSPHATE DEGLYCASE"/>
    <property type="match status" value="1"/>
</dbReference>
<dbReference type="InterPro" id="IPR035488">
    <property type="entry name" value="FrlB_SIS"/>
</dbReference>
<dbReference type="CDD" id="cd05710">
    <property type="entry name" value="SIS_1"/>
    <property type="match status" value="1"/>
</dbReference>
<dbReference type="PANTHER" id="PTHR10937">
    <property type="entry name" value="GLUCOSAMINE--FRUCTOSE-6-PHOSPHATE AMINOTRANSFERASE, ISOMERIZING"/>
    <property type="match status" value="1"/>
</dbReference>
<dbReference type="SUPFAM" id="SSF53697">
    <property type="entry name" value="SIS domain"/>
    <property type="match status" value="1"/>
</dbReference>
<sequence>MWKFDENIYLENARLTYETREEIEKIADEITEEGFKNIFFISVGGSIAIMWPIQEMLKQLTDIPIFTEQAGELVLTGHKQLSSDSIVIMASKSGDTKETVAAAEWCKEHGYRVVSLVGTPGTPLEQLSRWVIPNKAKNGVEFEYIQLFMLIFKLLNNAEEFPAYERFVNQLEKLPENLLRAKKQFEPTADEIARKYHREPYNIWVGDGEMWGEVYLFSMCILEEMQWVRTKAVSSSEFFHGTLELIEENVPVFLVKGEGKRRVLDERVEKFCKQHTKKFVVIDTKDYELKGIDDEFRWLLAPTISSTLLVDRLARYYEKYTGHDLDLRRYYRQFNY</sequence>
<comment type="caution">
    <text evidence="3">The sequence shown here is derived from an EMBL/GenBank/DDBJ whole genome shotgun (WGS) entry which is preliminary data.</text>
</comment>
<dbReference type="Gene3D" id="3.40.50.10490">
    <property type="entry name" value="Glucose-6-phosphate isomerase like protein, domain 1"/>
    <property type="match status" value="2"/>
</dbReference>
<dbReference type="EMBL" id="JAQKAB010000004">
    <property type="protein sequence ID" value="MDA7026476.1"/>
    <property type="molecule type" value="Genomic_DNA"/>
</dbReference>
<dbReference type="InterPro" id="IPR001347">
    <property type="entry name" value="SIS_dom"/>
</dbReference>
<comment type="subunit">
    <text evidence="1">Homooctamer.</text>
</comment>
<gene>
    <name evidence="3" type="ORF">PJ311_07585</name>
</gene>
<dbReference type="PROSITE" id="PS51464">
    <property type="entry name" value="SIS"/>
    <property type="match status" value="1"/>
</dbReference>
<dbReference type="InterPro" id="IPR024713">
    <property type="entry name" value="Fructosamine_deglycase_FrlB"/>
</dbReference>